<evidence type="ECO:0000256" key="1">
    <source>
        <dbReference type="SAM" id="MobiDB-lite"/>
    </source>
</evidence>
<gene>
    <name evidence="2" type="ORF">HLY00_2578</name>
</gene>
<feature type="compositionally biased region" description="Low complexity" evidence="1">
    <location>
        <begin position="114"/>
        <end position="138"/>
    </location>
</feature>
<dbReference type="EMBL" id="JABFYL010000036">
    <property type="protein sequence ID" value="NVN51422.1"/>
    <property type="molecule type" value="Genomic_DNA"/>
</dbReference>
<name>A0A850PM63_9MYCO</name>
<sequence length="176" mass="19000">MASSKLLESLSESDLLLVRSTEPAELTGLDEDELLELHSRVRRARNKHVGIYRRGGAARVSQKGARGAARGANLRNAARAEVFEEALARVSRQVSAAARDSARSLKEERLALVRAENAAPPAAPARRASARKGASTAKRPARTDTTRNSPGRKKREASTKATGARRQAKRDGRSRG</sequence>
<evidence type="ECO:0000313" key="2">
    <source>
        <dbReference type="EMBL" id="NVN51422.1"/>
    </source>
</evidence>
<keyword evidence="3" id="KW-1185">Reference proteome</keyword>
<dbReference type="RefSeq" id="WP_178359752.1">
    <property type="nucleotide sequence ID" value="NZ_JABFYL010000036.1"/>
</dbReference>
<reference evidence="2 3" key="1">
    <citation type="submission" date="2020-05" db="EMBL/GenBank/DDBJ databases">
        <title>Draft genome sequence of Mycobacterium hippocampi DL, isolated from European seabass, Dicentrarchus labrax, reared in fish farms.</title>
        <authorList>
            <person name="Stathopoulou P."/>
            <person name="Asimakis E."/>
            <person name="Tzokas K."/>
            <person name="Batargias C."/>
            <person name="Tsiamis G."/>
        </authorList>
    </citation>
    <scope>NUCLEOTIDE SEQUENCE [LARGE SCALE GENOMIC DNA]</scope>
    <source>
        <strain evidence="2 3">DL</strain>
    </source>
</reference>
<evidence type="ECO:0000313" key="3">
    <source>
        <dbReference type="Proteomes" id="UP000570517"/>
    </source>
</evidence>
<comment type="caution">
    <text evidence="2">The sequence shown here is derived from an EMBL/GenBank/DDBJ whole genome shotgun (WGS) entry which is preliminary data.</text>
</comment>
<dbReference type="AlphaFoldDB" id="A0A850PM63"/>
<dbReference type="Proteomes" id="UP000570517">
    <property type="component" value="Unassembled WGS sequence"/>
</dbReference>
<feature type="region of interest" description="Disordered" evidence="1">
    <location>
        <begin position="114"/>
        <end position="176"/>
    </location>
</feature>
<accession>A0A850PM63</accession>
<protein>
    <submittedName>
        <fullName evidence="2">Uncharacterized protein</fullName>
    </submittedName>
</protein>
<proteinExistence type="predicted"/>
<organism evidence="2 3">
    <name type="scientific">Mycolicibacterium hippocampi</name>
    <dbReference type="NCBI Taxonomy" id="659824"/>
    <lineage>
        <taxon>Bacteria</taxon>
        <taxon>Bacillati</taxon>
        <taxon>Actinomycetota</taxon>
        <taxon>Actinomycetes</taxon>
        <taxon>Mycobacteriales</taxon>
        <taxon>Mycobacteriaceae</taxon>
        <taxon>Mycolicibacterium</taxon>
    </lineage>
</organism>